<evidence type="ECO:0000256" key="8">
    <source>
        <dbReference type="ARBA" id="ARBA00046280"/>
    </source>
</evidence>
<dbReference type="GO" id="GO:0006906">
    <property type="term" value="P:vesicle fusion"/>
    <property type="evidence" value="ECO:0007669"/>
    <property type="project" value="EnsemblFungi"/>
</dbReference>
<keyword evidence="5" id="KW-1133">Transmembrane helix</keyword>
<dbReference type="SMR" id="A0A4P7NDP3"/>
<keyword evidence="4" id="KW-0653">Protein transport</keyword>
<proteinExistence type="predicted"/>
<keyword evidence="2" id="KW-0813">Transport</keyword>
<keyword evidence="3" id="KW-0812">Transmembrane</keyword>
<dbReference type="GO" id="GO:0000138">
    <property type="term" value="C:Golgi trans cisterna"/>
    <property type="evidence" value="ECO:0007669"/>
    <property type="project" value="EnsemblFungi"/>
</dbReference>
<keyword evidence="6" id="KW-0333">Golgi apparatus</keyword>
<dbReference type="GO" id="GO:0031201">
    <property type="term" value="C:SNARE complex"/>
    <property type="evidence" value="ECO:0007669"/>
    <property type="project" value="EnsemblFungi"/>
</dbReference>
<dbReference type="CDD" id="cd15853">
    <property type="entry name" value="SNARE_Bet1"/>
    <property type="match status" value="1"/>
</dbReference>
<keyword evidence="7" id="KW-0472">Membrane</keyword>
<reference evidence="9 10" key="1">
    <citation type="journal article" date="2019" name="Mol. Biol. Evol.">
        <title>Blast fungal genomes show frequent chromosomal changes, gene gains and losses, and effector gene turnover.</title>
        <authorList>
            <person name="Gomez Luciano L.B."/>
            <person name="Jason Tsai I."/>
            <person name="Chuma I."/>
            <person name="Tosa Y."/>
            <person name="Chen Y.H."/>
            <person name="Li J.Y."/>
            <person name="Li M.Y."/>
            <person name="Jade Lu M.Y."/>
            <person name="Nakayashiki H."/>
            <person name="Li W.H."/>
        </authorList>
    </citation>
    <scope>NUCLEOTIDE SEQUENCE [LARGE SCALE GENOMIC DNA]</scope>
    <source>
        <strain evidence="9">MZ5-1-6</strain>
    </source>
</reference>
<dbReference type="PANTHER" id="PTHR12791">
    <property type="entry name" value="GOLGI SNARE BET1-RELATED"/>
    <property type="match status" value="1"/>
</dbReference>
<dbReference type="AlphaFoldDB" id="A0A4P7NDP3"/>
<dbReference type="InterPro" id="IPR039899">
    <property type="entry name" value="BET1_SNARE"/>
</dbReference>
<evidence type="ECO:0000256" key="5">
    <source>
        <dbReference type="ARBA" id="ARBA00022989"/>
    </source>
</evidence>
<evidence type="ECO:0000256" key="6">
    <source>
        <dbReference type="ARBA" id="ARBA00023034"/>
    </source>
</evidence>
<dbReference type="EMBL" id="CP034206">
    <property type="protein sequence ID" value="QBZ59264.1"/>
    <property type="molecule type" value="Genomic_DNA"/>
</dbReference>
<dbReference type="Proteomes" id="UP000294847">
    <property type="component" value="Chromosome 3"/>
</dbReference>
<dbReference type="SUPFAM" id="SSF58038">
    <property type="entry name" value="SNARE fusion complex"/>
    <property type="match status" value="1"/>
</dbReference>
<name>A0A4P7NDP3_PYROR</name>
<organism evidence="9 10">
    <name type="scientific">Pyricularia oryzae</name>
    <name type="common">Rice blast fungus</name>
    <name type="synonym">Magnaporthe oryzae</name>
    <dbReference type="NCBI Taxonomy" id="318829"/>
    <lineage>
        <taxon>Eukaryota</taxon>
        <taxon>Fungi</taxon>
        <taxon>Dikarya</taxon>
        <taxon>Ascomycota</taxon>
        <taxon>Pezizomycotina</taxon>
        <taxon>Sordariomycetes</taxon>
        <taxon>Sordariomycetidae</taxon>
        <taxon>Magnaporthales</taxon>
        <taxon>Pyriculariaceae</taxon>
        <taxon>Pyricularia</taxon>
    </lineage>
</organism>
<accession>A0A4P7NDP3</accession>
<evidence type="ECO:0000256" key="2">
    <source>
        <dbReference type="ARBA" id="ARBA00022448"/>
    </source>
</evidence>
<dbReference type="GO" id="GO:0005484">
    <property type="term" value="F:SNAP receptor activity"/>
    <property type="evidence" value="ECO:0007669"/>
    <property type="project" value="EnsemblFungi"/>
</dbReference>
<dbReference type="GO" id="GO:0006891">
    <property type="term" value="P:intra-Golgi vesicle-mediated transport"/>
    <property type="evidence" value="ECO:0007669"/>
    <property type="project" value="EnsemblFungi"/>
</dbReference>
<sequence>MSEAYERERQNNARLDELSAKVSALRGVTVDIYDNARAQDVIDSTSDTFSTMGTQLKGSATRLGRMAASGNKVAVLKLSGILIAIFLVLYYGLKLFF</sequence>
<dbReference type="GO" id="GO:0006888">
    <property type="term" value="P:endoplasmic reticulum to Golgi vesicle-mediated transport"/>
    <property type="evidence" value="ECO:0007669"/>
    <property type="project" value="EnsemblFungi"/>
</dbReference>
<comment type="subcellular location">
    <subcellularLocation>
        <location evidence="8">Endomembrane system</location>
        <topology evidence="8">Single-pass type IV membrane protein</topology>
    </subcellularLocation>
    <subcellularLocation>
        <location evidence="1">Golgi apparatus membrane</location>
    </subcellularLocation>
</comment>
<evidence type="ECO:0000256" key="4">
    <source>
        <dbReference type="ARBA" id="ARBA00022927"/>
    </source>
</evidence>
<evidence type="ECO:0000256" key="1">
    <source>
        <dbReference type="ARBA" id="ARBA00004394"/>
    </source>
</evidence>
<gene>
    <name evidence="9" type="ORF">PoMZ_04225</name>
</gene>
<dbReference type="GO" id="GO:0006886">
    <property type="term" value="P:intracellular protein transport"/>
    <property type="evidence" value="ECO:0007669"/>
    <property type="project" value="EnsemblFungi"/>
</dbReference>
<protein>
    <submittedName>
        <fullName evidence="9">Uncharacterized protein</fullName>
    </submittedName>
</protein>
<dbReference type="VEuPathDB" id="FungiDB:M_BR32_EuGene_00047621"/>
<evidence type="ECO:0000313" key="9">
    <source>
        <dbReference type="EMBL" id="QBZ59264.1"/>
    </source>
</evidence>
<dbReference type="OMA" id="IDIHDNA"/>
<evidence type="ECO:0000313" key="10">
    <source>
        <dbReference type="Proteomes" id="UP000294847"/>
    </source>
</evidence>
<evidence type="ECO:0000256" key="3">
    <source>
        <dbReference type="ARBA" id="ARBA00022692"/>
    </source>
</evidence>
<evidence type="ECO:0000256" key="7">
    <source>
        <dbReference type="ARBA" id="ARBA00023136"/>
    </source>
</evidence>
<dbReference type="GO" id="GO:0000139">
    <property type="term" value="C:Golgi membrane"/>
    <property type="evidence" value="ECO:0007669"/>
    <property type="project" value="UniProtKB-SubCell"/>
</dbReference>